<reference evidence="8" key="1">
    <citation type="journal article" date="2019" name="Int. J. Syst. Evol. Microbiol.">
        <title>The Global Catalogue of Microorganisms (GCM) 10K type strain sequencing project: providing services to taxonomists for standard genome sequencing and annotation.</title>
        <authorList>
            <consortium name="The Broad Institute Genomics Platform"/>
            <consortium name="The Broad Institute Genome Sequencing Center for Infectious Disease"/>
            <person name="Wu L."/>
            <person name="Ma J."/>
        </authorList>
    </citation>
    <scope>NUCLEOTIDE SEQUENCE [LARGE SCALE GENOMIC DNA]</scope>
    <source>
        <strain evidence="8">NBRC 112502</strain>
    </source>
</reference>
<proteinExistence type="inferred from homology"/>
<protein>
    <submittedName>
        <fullName evidence="7">Calcium-binding protein</fullName>
    </submittedName>
</protein>
<dbReference type="SUPFAM" id="SSF54427">
    <property type="entry name" value="NTF2-like"/>
    <property type="match status" value="1"/>
</dbReference>
<feature type="domain" description="Tim44-like" evidence="6">
    <location>
        <begin position="91"/>
        <end position="236"/>
    </location>
</feature>
<evidence type="ECO:0000256" key="1">
    <source>
        <dbReference type="ARBA" id="ARBA00004370"/>
    </source>
</evidence>
<sequence>MNQFLLKKSEGAVQANALQNFGGFPITLILFAGIAIFLGLRLRSILGRRVGFEKPPVPPGQMPGFGNGPIIEGRAFPAQPGRPVPDPRSALGERLMQIVNRDPNFDPPKFLTGAETAFRMIVTAFAAGDRATLKSLLSESVYQTFESAIAAREAANERHRTEIKAILSATIDDAELIGDQAAIIVRFTSDQVNLTLDAAGNPLVGTEAVTELTDLWTFERNLKSKDLTWRLAAARSG</sequence>
<evidence type="ECO:0000256" key="5">
    <source>
        <dbReference type="SAM" id="Phobius"/>
    </source>
</evidence>
<dbReference type="RefSeq" id="WP_284258322.1">
    <property type="nucleotide sequence ID" value="NZ_BSOS01000067.1"/>
</dbReference>
<comment type="caution">
    <text evidence="7">The sequence shown here is derived from an EMBL/GenBank/DDBJ whole genome shotgun (WGS) entry which is preliminary data.</text>
</comment>
<keyword evidence="8" id="KW-1185">Reference proteome</keyword>
<dbReference type="PIRSF" id="PIRSF031890">
    <property type="entry name" value="UCP031890_transporter_Tim44"/>
    <property type="match status" value="1"/>
</dbReference>
<name>A0ABQ6AAF9_9PROT</name>
<dbReference type="PANTHER" id="PTHR10721">
    <property type="entry name" value="MITOCHONDRIAL IMPORT INNER MEMBRANE TRANSLOCASE SUBUNIT TIM44"/>
    <property type="match status" value="1"/>
</dbReference>
<dbReference type="InterPro" id="IPR039544">
    <property type="entry name" value="Tim44-like"/>
</dbReference>
<evidence type="ECO:0000256" key="4">
    <source>
        <dbReference type="ARBA" id="ARBA00023136"/>
    </source>
</evidence>
<evidence type="ECO:0000256" key="2">
    <source>
        <dbReference type="ARBA" id="ARBA00009597"/>
    </source>
</evidence>
<dbReference type="NCBIfam" id="NF033779">
    <property type="entry name" value="Tim44_TimA_adap"/>
    <property type="match status" value="1"/>
</dbReference>
<keyword evidence="4 5" id="KW-0472">Membrane</keyword>
<dbReference type="InterPro" id="IPR016985">
    <property type="entry name" value="UCP031890_Tim44-rel"/>
</dbReference>
<gene>
    <name evidence="7" type="ORF">GCM10010909_22630</name>
</gene>
<organism evidence="7 8">
    <name type="scientific">Acidocella aquatica</name>
    <dbReference type="NCBI Taxonomy" id="1922313"/>
    <lineage>
        <taxon>Bacteria</taxon>
        <taxon>Pseudomonadati</taxon>
        <taxon>Pseudomonadota</taxon>
        <taxon>Alphaproteobacteria</taxon>
        <taxon>Acetobacterales</taxon>
        <taxon>Acidocellaceae</taxon>
        <taxon>Acidocella</taxon>
    </lineage>
</organism>
<accession>A0ABQ6AAF9</accession>
<keyword evidence="3" id="KW-0809">Transit peptide</keyword>
<evidence type="ECO:0000313" key="8">
    <source>
        <dbReference type="Proteomes" id="UP001156641"/>
    </source>
</evidence>
<dbReference type="Proteomes" id="UP001156641">
    <property type="component" value="Unassembled WGS sequence"/>
</dbReference>
<dbReference type="EMBL" id="BSOS01000067">
    <property type="protein sequence ID" value="GLR67582.1"/>
    <property type="molecule type" value="Genomic_DNA"/>
</dbReference>
<dbReference type="InterPro" id="IPR032710">
    <property type="entry name" value="NTF2-like_dom_sf"/>
</dbReference>
<evidence type="ECO:0000259" key="6">
    <source>
        <dbReference type="SMART" id="SM00978"/>
    </source>
</evidence>
<evidence type="ECO:0000256" key="3">
    <source>
        <dbReference type="ARBA" id="ARBA00022946"/>
    </source>
</evidence>
<keyword evidence="5" id="KW-1133">Transmembrane helix</keyword>
<feature type="transmembrane region" description="Helical" evidence="5">
    <location>
        <begin position="20"/>
        <end position="40"/>
    </location>
</feature>
<dbReference type="Gene3D" id="3.10.450.240">
    <property type="match status" value="1"/>
</dbReference>
<comment type="subcellular location">
    <subcellularLocation>
        <location evidence="1">Membrane</location>
    </subcellularLocation>
</comment>
<dbReference type="Pfam" id="PF04280">
    <property type="entry name" value="Tim44"/>
    <property type="match status" value="1"/>
</dbReference>
<dbReference type="PANTHER" id="PTHR10721:SF1">
    <property type="entry name" value="MITOCHONDRIAL IMPORT INNER MEMBRANE TRANSLOCASE SUBUNIT TIM44"/>
    <property type="match status" value="1"/>
</dbReference>
<dbReference type="InterPro" id="IPR007379">
    <property type="entry name" value="Tim44-like_dom"/>
</dbReference>
<comment type="similarity">
    <text evidence="2">Belongs to the Tim44 family.</text>
</comment>
<keyword evidence="5" id="KW-0812">Transmembrane</keyword>
<evidence type="ECO:0000313" key="7">
    <source>
        <dbReference type="EMBL" id="GLR67582.1"/>
    </source>
</evidence>
<dbReference type="SMART" id="SM00978">
    <property type="entry name" value="Tim44"/>
    <property type="match status" value="1"/>
</dbReference>